<organism evidence="2">
    <name type="scientific">uncultured bacterium 4C6</name>
    <dbReference type="NCBI Taxonomy" id="1701323"/>
    <lineage>
        <taxon>Bacteria</taxon>
        <taxon>environmental samples</taxon>
    </lineage>
</organism>
<sequence>MRALYIYILLFCLAFNAQAQDLNARVSVLSPRIQTTNKRIFQTLQTAMRDFLNGRKWISDAITSQERIDCSFVLNVTSWDGGSNFSGELQVQSSRPVFNASYTTTLLSINDKDFDFNYNEGQSIDFSDQNFQSNLASVMAFYAYIIIGADYDSFSRYGGTPYYLAAQSVVTNAQSSAYKGWKAFDSNTNRYWISENVNNRNYAPLRVFIYEYHRNGLDVMADNAAKGRKAIAAALPSLTQIDRQRLGAAFPLVFFAAKDDELVSVFSGADAPTRMEAMNMLLKADPANGMKYQTLQKGN</sequence>
<feature type="chain" id="PRO_5006035479" description="DUF4835 domain-containing protein" evidence="1">
    <location>
        <begin position="20"/>
        <end position="299"/>
    </location>
</feature>
<proteinExistence type="predicted"/>
<dbReference type="Pfam" id="PF16119">
    <property type="entry name" value="DUF4835"/>
    <property type="match status" value="1"/>
</dbReference>
<dbReference type="AlphaFoldDB" id="A0A0N9HTN8"/>
<accession>A0A0N9HTN8</accession>
<protein>
    <recommendedName>
        <fullName evidence="3">DUF4835 domain-containing protein</fullName>
    </recommendedName>
</protein>
<dbReference type="EMBL" id="KT342854">
    <property type="protein sequence ID" value="ALG05217.1"/>
    <property type="molecule type" value="Genomic_DNA"/>
</dbReference>
<evidence type="ECO:0000256" key="1">
    <source>
        <dbReference type="SAM" id="SignalP"/>
    </source>
</evidence>
<feature type="signal peptide" evidence="1">
    <location>
        <begin position="1"/>
        <end position="19"/>
    </location>
</feature>
<dbReference type="InterPro" id="IPR032274">
    <property type="entry name" value="DUF4835"/>
</dbReference>
<evidence type="ECO:0000313" key="2">
    <source>
        <dbReference type="EMBL" id="ALG05217.1"/>
    </source>
</evidence>
<keyword evidence="1" id="KW-0732">Signal</keyword>
<name>A0A0N9HTN8_9BACT</name>
<reference evidence="2" key="1">
    <citation type="submission" date="2015-07" db="EMBL/GenBank/DDBJ databases">
        <title>Exploring the genomic information of specific uncultured soil bacteria through a new metagenomic library-based strategy.</title>
        <authorList>
            <person name="Liu Y."/>
            <person name="Zhang R."/>
        </authorList>
    </citation>
    <scope>NUCLEOTIDE SEQUENCE</scope>
</reference>
<evidence type="ECO:0008006" key="3">
    <source>
        <dbReference type="Google" id="ProtNLM"/>
    </source>
</evidence>